<gene>
    <name evidence="2" type="ORF">BA92_10170</name>
    <name evidence="3" type="ORF">IE90_07180</name>
</gene>
<evidence type="ECO:0000313" key="5">
    <source>
        <dbReference type="Proteomes" id="UP000031980"/>
    </source>
</evidence>
<evidence type="ECO:0000313" key="3">
    <source>
        <dbReference type="EMBL" id="KIO45204.1"/>
    </source>
</evidence>
<reference evidence="2 5" key="1">
    <citation type="submission" date="2014-07" db="EMBL/GenBank/DDBJ databases">
        <title>Porphyromonadaceae bacterium OUH 308042 = ATCC BAA-2681 = DSM 28342 draft genome.</title>
        <authorList>
            <person name="Sydenham T.V."/>
            <person name="Hasman H."/>
            <person name="Justensen U.S."/>
        </authorList>
    </citation>
    <scope>NUCLEOTIDE SEQUENCE [LARGE SCALE GENOMIC DNA]</scope>
    <source>
        <strain evidence="2 5">OUH 308042</strain>
    </source>
</reference>
<dbReference type="RefSeq" id="WP_041503164.1">
    <property type="nucleotide sequence ID" value="NZ_JPIT01000018.1"/>
</dbReference>
<keyword evidence="5" id="KW-1185">Reference proteome</keyword>
<feature type="chain" id="PRO_5043118928" evidence="1">
    <location>
        <begin position="22"/>
        <end position="132"/>
    </location>
</feature>
<evidence type="ECO:0000313" key="4">
    <source>
        <dbReference type="Proteomes" id="UP000031937"/>
    </source>
</evidence>
<dbReference type="EMBL" id="JPIU01000039">
    <property type="protein sequence ID" value="KIO44542.1"/>
    <property type="molecule type" value="Genomic_DNA"/>
</dbReference>
<reference evidence="3 4" key="2">
    <citation type="submission" date="2014-07" db="EMBL/GenBank/DDBJ databases">
        <title>Porphyromonadaceae bacterium OUH 334697 = ATCC BAA-2682 = DSM 28341 draft genome.</title>
        <authorList>
            <person name="Sydenham T.V."/>
            <person name="Hasman H."/>
            <person name="Justesen U.S."/>
        </authorList>
    </citation>
    <scope>NUCLEOTIDE SEQUENCE [LARGE SCALE GENOMIC DNA]</scope>
    <source>
        <strain evidence="3 4">OUH 334697</strain>
    </source>
</reference>
<sequence>MKRILLVLSGIFCFLTSFSPAATEGDVAWIVSPMTKAIVEGDKADFEVTIYKTYGEFRELDVKSVSSDPENFPVSEKVTDNDYNMIKYQVTGEGKKAGNYTITITISGKYNNNGIKNFNQSKTVKVAVVRID</sequence>
<dbReference type="AlphaFoldDB" id="A0A0C3NEJ3"/>
<evidence type="ECO:0000256" key="1">
    <source>
        <dbReference type="SAM" id="SignalP"/>
    </source>
</evidence>
<proteinExistence type="predicted"/>
<organism evidence="2 5">
    <name type="scientific">Sanguibacteroides justesenii</name>
    <dbReference type="NCBI Taxonomy" id="1547597"/>
    <lineage>
        <taxon>Bacteria</taxon>
        <taxon>Pseudomonadati</taxon>
        <taxon>Bacteroidota</taxon>
        <taxon>Bacteroidia</taxon>
        <taxon>Bacteroidales</taxon>
        <taxon>Porphyromonadaceae</taxon>
        <taxon>Sanguibacteroides</taxon>
    </lineage>
</organism>
<dbReference type="Proteomes" id="UP000031980">
    <property type="component" value="Unassembled WGS sequence"/>
</dbReference>
<dbReference type="EMBL" id="JPIT01000018">
    <property type="protein sequence ID" value="KIO45204.1"/>
    <property type="molecule type" value="Genomic_DNA"/>
</dbReference>
<accession>A0A0C3NEJ3</accession>
<comment type="caution">
    <text evidence="2">The sequence shown here is derived from an EMBL/GenBank/DDBJ whole genome shotgun (WGS) entry which is preliminary data.</text>
</comment>
<name>A0A0C3NEJ3_9PORP</name>
<keyword evidence="1" id="KW-0732">Signal</keyword>
<protein>
    <submittedName>
        <fullName evidence="2">Uncharacterized protein</fullName>
    </submittedName>
</protein>
<evidence type="ECO:0000313" key="2">
    <source>
        <dbReference type="EMBL" id="KIO44542.1"/>
    </source>
</evidence>
<dbReference type="Proteomes" id="UP000031937">
    <property type="component" value="Unassembled WGS sequence"/>
</dbReference>
<feature type="signal peptide" evidence="1">
    <location>
        <begin position="1"/>
        <end position="21"/>
    </location>
</feature>